<dbReference type="AlphaFoldDB" id="A0A6P2BV75"/>
<dbReference type="Gene3D" id="2.120.10.70">
    <property type="entry name" value="Fucose-specific lectin"/>
    <property type="match status" value="1"/>
</dbReference>
<reference evidence="3 4" key="1">
    <citation type="submission" date="2018-11" db="EMBL/GenBank/DDBJ databases">
        <title>Trebonia kvetii gen.nov., sp.nov., a novel acidophilic actinobacterium, and proposal of the new actinobacterial family Treboniaceae fam. nov.</title>
        <authorList>
            <person name="Rapoport D."/>
            <person name="Sagova-Mareckova M."/>
            <person name="Sedlacek I."/>
            <person name="Provaznik J."/>
            <person name="Kralova S."/>
            <person name="Pavlinic D."/>
            <person name="Benes V."/>
            <person name="Kopecky J."/>
        </authorList>
    </citation>
    <scope>NUCLEOTIDE SEQUENCE [LARGE SCALE GENOMIC DNA]</scope>
    <source>
        <strain evidence="3 4">15Tr583</strain>
    </source>
</reference>
<dbReference type="RefSeq" id="WP_145857762.1">
    <property type="nucleotide sequence ID" value="NZ_RPFW01000005.1"/>
</dbReference>
<evidence type="ECO:0000259" key="2">
    <source>
        <dbReference type="Pfam" id="PF26607"/>
    </source>
</evidence>
<accession>A0A6P2BV75</accession>
<feature type="domain" description="PLL-like beta propeller" evidence="2">
    <location>
        <begin position="108"/>
        <end position="314"/>
    </location>
</feature>
<sequence>MSRRLTRGLYAVAAASLAIVMAGSARAGAAAAAPAVRPDQPQPGVALSVAQDNSYSYLTYTGRNGQVYQVRLVGVPHRAPAPRGGKLIGGPAAVWVPPGTLPISGHVIFGRGTDNRLWWRHQVGFGWSGWAPLGGVLTSRPAVTMGGSLSPDSLSVFVRGTDGAVWFRTLHGTPEPGQLQWTPWTRLGGNLLPGTAPAVTSNAAGLFVAATGTDHAVWVRQRLVGTTFGPWHSIGGKTAAEPGITSPAPKAVTAFIRGTDNAAWFNEFFGSTTGVMPGWNSLHGKLTSAVTAVPRPLQSRDTVFALGTDNLPWARGWPADPAWELVHMDY</sequence>
<dbReference type="EMBL" id="RPFW01000005">
    <property type="protein sequence ID" value="TVZ02597.1"/>
    <property type="molecule type" value="Genomic_DNA"/>
</dbReference>
<evidence type="ECO:0000313" key="4">
    <source>
        <dbReference type="Proteomes" id="UP000460272"/>
    </source>
</evidence>
<dbReference type="OrthoDB" id="7671932at2"/>
<proteinExistence type="predicted"/>
<protein>
    <recommendedName>
        <fullName evidence="2">PLL-like beta propeller domain-containing protein</fullName>
    </recommendedName>
</protein>
<keyword evidence="1" id="KW-0732">Signal</keyword>
<dbReference type="SUPFAM" id="SSF89372">
    <property type="entry name" value="Fucose-specific lectin"/>
    <property type="match status" value="1"/>
</dbReference>
<dbReference type="Pfam" id="PF26607">
    <property type="entry name" value="DUF8189"/>
    <property type="match status" value="1"/>
</dbReference>
<feature type="chain" id="PRO_5038359757" description="PLL-like beta propeller domain-containing protein" evidence="1">
    <location>
        <begin position="28"/>
        <end position="330"/>
    </location>
</feature>
<evidence type="ECO:0000256" key="1">
    <source>
        <dbReference type="SAM" id="SignalP"/>
    </source>
</evidence>
<dbReference type="InterPro" id="IPR058502">
    <property type="entry name" value="PLL-like_beta-prop"/>
</dbReference>
<gene>
    <name evidence="3" type="ORF">EAS64_27885</name>
</gene>
<evidence type="ECO:0000313" key="3">
    <source>
        <dbReference type="EMBL" id="TVZ02597.1"/>
    </source>
</evidence>
<name>A0A6P2BV75_9ACTN</name>
<comment type="caution">
    <text evidence="3">The sequence shown here is derived from an EMBL/GenBank/DDBJ whole genome shotgun (WGS) entry which is preliminary data.</text>
</comment>
<keyword evidence="4" id="KW-1185">Reference proteome</keyword>
<organism evidence="3 4">
    <name type="scientific">Trebonia kvetii</name>
    <dbReference type="NCBI Taxonomy" id="2480626"/>
    <lineage>
        <taxon>Bacteria</taxon>
        <taxon>Bacillati</taxon>
        <taxon>Actinomycetota</taxon>
        <taxon>Actinomycetes</taxon>
        <taxon>Streptosporangiales</taxon>
        <taxon>Treboniaceae</taxon>
        <taxon>Trebonia</taxon>
    </lineage>
</organism>
<dbReference type="Proteomes" id="UP000460272">
    <property type="component" value="Unassembled WGS sequence"/>
</dbReference>
<feature type="signal peptide" evidence="1">
    <location>
        <begin position="1"/>
        <end position="27"/>
    </location>
</feature>